<feature type="region of interest" description="Disordered" evidence="1">
    <location>
        <begin position="22"/>
        <end position="51"/>
    </location>
</feature>
<protein>
    <submittedName>
        <fullName evidence="2">Uncharacterized protein</fullName>
    </submittedName>
</protein>
<reference evidence="2" key="1">
    <citation type="submission" date="2022-03" db="EMBL/GenBank/DDBJ databases">
        <authorList>
            <person name="Martin H S."/>
        </authorList>
    </citation>
    <scope>NUCLEOTIDE SEQUENCE</scope>
</reference>
<organism evidence="2 3">
    <name type="scientific">Iphiclides podalirius</name>
    <name type="common">scarce swallowtail</name>
    <dbReference type="NCBI Taxonomy" id="110791"/>
    <lineage>
        <taxon>Eukaryota</taxon>
        <taxon>Metazoa</taxon>
        <taxon>Ecdysozoa</taxon>
        <taxon>Arthropoda</taxon>
        <taxon>Hexapoda</taxon>
        <taxon>Insecta</taxon>
        <taxon>Pterygota</taxon>
        <taxon>Neoptera</taxon>
        <taxon>Endopterygota</taxon>
        <taxon>Lepidoptera</taxon>
        <taxon>Glossata</taxon>
        <taxon>Ditrysia</taxon>
        <taxon>Papilionoidea</taxon>
        <taxon>Papilionidae</taxon>
        <taxon>Papilioninae</taxon>
        <taxon>Iphiclides</taxon>
    </lineage>
</organism>
<evidence type="ECO:0000313" key="3">
    <source>
        <dbReference type="Proteomes" id="UP000837857"/>
    </source>
</evidence>
<name>A0ABN8IPM3_9NEOP</name>
<dbReference type="EMBL" id="OW152815">
    <property type="protein sequence ID" value="CAH2062872.1"/>
    <property type="molecule type" value="Genomic_DNA"/>
</dbReference>
<evidence type="ECO:0000256" key="1">
    <source>
        <dbReference type="SAM" id="MobiDB-lite"/>
    </source>
</evidence>
<evidence type="ECO:0000313" key="2">
    <source>
        <dbReference type="EMBL" id="CAH2062872.1"/>
    </source>
</evidence>
<feature type="compositionally biased region" description="Basic residues" evidence="1">
    <location>
        <begin position="97"/>
        <end position="117"/>
    </location>
</feature>
<feature type="region of interest" description="Disordered" evidence="1">
    <location>
        <begin position="96"/>
        <end position="117"/>
    </location>
</feature>
<sequence>MASVYLSSLYLPTFLAPHFRRKRASPPQIGGDGVSQGAGTPRDAAFPELPKRRSDFHTRSRYLVHFRHGLEFSSDVREPRGLELQPLLIQHLITTNKSKRKGERASSHVKQRNKRRLSQARFTRIGGRIASHSWCRKWCLVSCGKLIRSRRFLYRNRAPARFLGPSRHFPCLTQP</sequence>
<accession>A0ABN8IPM3</accession>
<proteinExistence type="predicted"/>
<feature type="non-terminal residue" evidence="2">
    <location>
        <position position="1"/>
    </location>
</feature>
<keyword evidence="3" id="KW-1185">Reference proteome</keyword>
<dbReference type="Proteomes" id="UP000837857">
    <property type="component" value="Chromosome 3"/>
</dbReference>
<gene>
    <name evidence="2" type="ORF">IPOD504_LOCUS12252</name>
</gene>